<feature type="compositionally biased region" description="Low complexity" evidence="11">
    <location>
        <begin position="741"/>
        <end position="753"/>
    </location>
</feature>
<keyword evidence="6 12" id="KW-1133">Transmembrane helix</keyword>
<dbReference type="EC" id="1.16.1.9" evidence="2"/>
<dbReference type="InterPro" id="IPR039261">
    <property type="entry name" value="FNR_nucleotide-bd"/>
</dbReference>
<dbReference type="Gene3D" id="3.40.50.80">
    <property type="entry name" value="Nucleotide-binding domain of ferredoxin-NADP reductase (FNR) module"/>
    <property type="match status" value="1"/>
</dbReference>
<dbReference type="InterPro" id="IPR013130">
    <property type="entry name" value="Fe3_Rdtase_TM_dom"/>
</dbReference>
<dbReference type="SUPFAM" id="SSF63380">
    <property type="entry name" value="Riboflavin synthase domain-like"/>
    <property type="match status" value="1"/>
</dbReference>
<feature type="transmembrane region" description="Helical" evidence="12">
    <location>
        <begin position="503"/>
        <end position="525"/>
    </location>
</feature>
<dbReference type="Pfam" id="PF01794">
    <property type="entry name" value="Ferric_reduct"/>
    <property type="match status" value="1"/>
</dbReference>
<keyword evidence="7" id="KW-0406">Ion transport</keyword>
<feature type="transmembrane region" description="Helical" evidence="12">
    <location>
        <begin position="192"/>
        <end position="211"/>
    </location>
</feature>
<gene>
    <name evidence="14" type="ORF">SISNIDRAFT_427741</name>
</gene>
<comment type="subcellular location">
    <subcellularLocation>
        <location evidence="1">Cell membrane</location>
        <topology evidence="1">Multi-pass membrane protein</topology>
    </subcellularLocation>
</comment>
<keyword evidence="9" id="KW-0325">Glycoprotein</keyword>
<feature type="compositionally biased region" description="Basic and acidic residues" evidence="11">
    <location>
        <begin position="674"/>
        <end position="684"/>
    </location>
</feature>
<proteinExistence type="predicted"/>
<organism evidence="14 15">
    <name type="scientific">Sistotremastrum niveocremeum HHB9708</name>
    <dbReference type="NCBI Taxonomy" id="1314777"/>
    <lineage>
        <taxon>Eukaryota</taxon>
        <taxon>Fungi</taxon>
        <taxon>Dikarya</taxon>
        <taxon>Basidiomycota</taxon>
        <taxon>Agaricomycotina</taxon>
        <taxon>Agaricomycetes</taxon>
        <taxon>Sistotremastrales</taxon>
        <taxon>Sistotremastraceae</taxon>
        <taxon>Sertulicium</taxon>
        <taxon>Sertulicium niveocremeum</taxon>
    </lineage>
</organism>
<evidence type="ECO:0000256" key="3">
    <source>
        <dbReference type="ARBA" id="ARBA00022448"/>
    </source>
</evidence>
<accession>A0A164V5S9</accession>
<keyword evidence="5 12" id="KW-0812">Transmembrane</keyword>
<protein>
    <recommendedName>
        <fullName evidence="2">ferric-chelate reductase (NADPH)</fullName>
        <ecNumber evidence="2">1.16.1.9</ecNumber>
    </recommendedName>
</protein>
<evidence type="ECO:0000256" key="12">
    <source>
        <dbReference type="SAM" id="Phobius"/>
    </source>
</evidence>
<dbReference type="InterPro" id="IPR017938">
    <property type="entry name" value="Riboflavin_synthase-like_b-brl"/>
</dbReference>
<dbReference type="STRING" id="1314777.A0A164V5S9"/>
<name>A0A164V5S9_9AGAM</name>
<feature type="domain" description="FAD-binding FR-type" evidence="13">
    <location>
        <begin position="352"/>
        <end position="498"/>
    </location>
</feature>
<evidence type="ECO:0000256" key="10">
    <source>
        <dbReference type="ARBA" id="ARBA00048483"/>
    </source>
</evidence>
<evidence type="ECO:0000256" key="8">
    <source>
        <dbReference type="ARBA" id="ARBA00023136"/>
    </source>
</evidence>
<dbReference type="SFLD" id="SFLDG01168">
    <property type="entry name" value="Ferric_reductase_subgroup_(FRE"/>
    <property type="match status" value="1"/>
</dbReference>
<dbReference type="AlphaFoldDB" id="A0A164V5S9"/>
<evidence type="ECO:0000256" key="1">
    <source>
        <dbReference type="ARBA" id="ARBA00004651"/>
    </source>
</evidence>
<feature type="compositionally biased region" description="Basic residues" evidence="11">
    <location>
        <begin position="693"/>
        <end position="703"/>
    </location>
</feature>
<dbReference type="PROSITE" id="PS51384">
    <property type="entry name" value="FAD_FR"/>
    <property type="match status" value="1"/>
</dbReference>
<evidence type="ECO:0000256" key="4">
    <source>
        <dbReference type="ARBA" id="ARBA00022475"/>
    </source>
</evidence>
<evidence type="ECO:0000313" key="14">
    <source>
        <dbReference type="EMBL" id="KZS93840.1"/>
    </source>
</evidence>
<keyword evidence="3" id="KW-0813">Transport</keyword>
<dbReference type="InterPro" id="IPR051410">
    <property type="entry name" value="Ferric/Cupric_Reductase"/>
</dbReference>
<feature type="transmembrane region" description="Helical" evidence="12">
    <location>
        <begin position="152"/>
        <end position="180"/>
    </location>
</feature>
<dbReference type="GO" id="GO:0005886">
    <property type="term" value="C:plasma membrane"/>
    <property type="evidence" value="ECO:0007669"/>
    <property type="project" value="UniProtKB-SubCell"/>
</dbReference>
<dbReference type="PANTHER" id="PTHR32361:SF9">
    <property type="entry name" value="FERRIC REDUCTASE TRANSMEMBRANE COMPONENT 3-RELATED"/>
    <property type="match status" value="1"/>
</dbReference>
<dbReference type="OrthoDB" id="10006946at2759"/>
<evidence type="ECO:0000256" key="9">
    <source>
        <dbReference type="ARBA" id="ARBA00023180"/>
    </source>
</evidence>
<sequence>MAVLLEYMLSHRLSHASWWYAYYFWLFVAGFVILFSGFHVTGSRQTVIGAWWSKLTLRRHTWRPQKSWEKMMTRHFKHRQPSALPSDAQLFSLAIITIVIVAVTLAGPDYIAPKTRPSTMRAMIRRSEPVLTGPPTHDVNKDWWTVGDRTGLIAFALYPFVILLAVKAQPFAILSMPFVLQLNFDKLCRLHRYTGGVIWVLTALHVITWTVQLVKDKRSSCCEVPLWVFAWSYPKFLWGWSSFFFMTILFSSSLSIFREGHYEVFYGLHFFMIPLILITSALHHPPVAIWCWVALALWLAERIWRAVRFSWINGIYPREKSKSTTYGTRGRGVGSFSAGPYSELPTLHDDRSSIRPTSLYSNPSMPLISPDLRQFSNAPPPGYARADILPGNLIRLSVVSSRPFTWAPGQYALIRIPEISKFTSHPFTISSICDQATTERPPLVVLIAAKNGFTNDLWNLVNRKAKEGPQESTSLTSTGRSAILRTHVDGPFGSASRSRWAKFSTVVIIVGGSGVSFGLAIMQFLCLCMNGREAKSLSYSPGGFVHSAFRTTRVRFIWTVSEFAKIQWGASVIKRCMDLVGGNERSLQISIIVSFSRAKKTPDSLDVTSMRSAASSTTSFPISESPSTADLLNPTPESSTFGSLDTPLSQSSTLPADNEENYHPLDFTNFDGEDQSRTAAEDKLSSQIQKAGAVRRRATMHRKATMELQRRATAKQEAEIVRSPDADPNLEAQGFLSPEITSSPPSGSLLLTPEGDKESGYFPSDPKQPTSARSVGFAEPAVMVEDPEEPAIHMSDKDMHLADMDPEEAAAVKFLSEYARHGSLRDIKKIESILKAEKAMSHGALAVACCGPLALTAAVRKAVAAQIDPGAIAKGDMSGSISLMSEEFDY</sequence>
<evidence type="ECO:0000259" key="13">
    <source>
        <dbReference type="PROSITE" id="PS51384"/>
    </source>
</evidence>
<dbReference type="Proteomes" id="UP000076722">
    <property type="component" value="Unassembled WGS sequence"/>
</dbReference>
<feature type="transmembrane region" description="Helical" evidence="12">
    <location>
        <begin position="90"/>
        <end position="111"/>
    </location>
</feature>
<keyword evidence="4" id="KW-1003">Cell membrane</keyword>
<feature type="compositionally biased region" description="Polar residues" evidence="11">
    <location>
        <begin position="620"/>
        <end position="655"/>
    </location>
</feature>
<dbReference type="CDD" id="cd06186">
    <property type="entry name" value="NOX_Duox_like_FAD_NADP"/>
    <property type="match status" value="1"/>
</dbReference>
<feature type="transmembrane region" description="Helical" evidence="12">
    <location>
        <begin position="237"/>
        <end position="257"/>
    </location>
</feature>
<feature type="region of interest" description="Disordered" evidence="11">
    <location>
        <begin position="616"/>
        <end position="774"/>
    </location>
</feature>
<feature type="transmembrane region" description="Helical" evidence="12">
    <location>
        <begin position="20"/>
        <end position="38"/>
    </location>
</feature>
<evidence type="ECO:0000256" key="7">
    <source>
        <dbReference type="ARBA" id="ARBA00023065"/>
    </source>
</evidence>
<reference evidence="14 15" key="1">
    <citation type="journal article" date="2016" name="Mol. Biol. Evol.">
        <title>Comparative Genomics of Early-Diverging Mushroom-Forming Fungi Provides Insights into the Origins of Lignocellulose Decay Capabilities.</title>
        <authorList>
            <person name="Nagy L.G."/>
            <person name="Riley R."/>
            <person name="Tritt A."/>
            <person name="Adam C."/>
            <person name="Daum C."/>
            <person name="Floudas D."/>
            <person name="Sun H."/>
            <person name="Yadav J.S."/>
            <person name="Pangilinan J."/>
            <person name="Larsson K.H."/>
            <person name="Matsuura K."/>
            <person name="Barry K."/>
            <person name="Labutti K."/>
            <person name="Kuo R."/>
            <person name="Ohm R.A."/>
            <person name="Bhattacharya S.S."/>
            <person name="Shirouzu T."/>
            <person name="Yoshinaga Y."/>
            <person name="Martin F.M."/>
            <person name="Grigoriev I.V."/>
            <person name="Hibbett D.S."/>
        </authorList>
    </citation>
    <scope>NUCLEOTIDE SEQUENCE [LARGE SCALE GENOMIC DNA]</scope>
    <source>
        <strain evidence="14 15">HHB9708</strain>
    </source>
</reference>
<dbReference type="EMBL" id="KV419406">
    <property type="protein sequence ID" value="KZS93840.1"/>
    <property type="molecule type" value="Genomic_DNA"/>
</dbReference>
<keyword evidence="8 12" id="KW-0472">Membrane</keyword>
<dbReference type="GO" id="GO:0052851">
    <property type="term" value="F:ferric-chelate reductase (NADPH) activity"/>
    <property type="evidence" value="ECO:0007669"/>
    <property type="project" value="UniProtKB-EC"/>
</dbReference>
<dbReference type="GO" id="GO:0015677">
    <property type="term" value="P:copper ion import"/>
    <property type="evidence" value="ECO:0007669"/>
    <property type="project" value="TreeGrafter"/>
</dbReference>
<evidence type="ECO:0000256" key="6">
    <source>
        <dbReference type="ARBA" id="ARBA00022989"/>
    </source>
</evidence>
<evidence type="ECO:0000256" key="2">
    <source>
        <dbReference type="ARBA" id="ARBA00012668"/>
    </source>
</evidence>
<dbReference type="InterPro" id="IPR017927">
    <property type="entry name" value="FAD-bd_FR_type"/>
</dbReference>
<dbReference type="PANTHER" id="PTHR32361">
    <property type="entry name" value="FERRIC/CUPRIC REDUCTASE TRANSMEMBRANE COMPONENT"/>
    <property type="match status" value="1"/>
</dbReference>
<comment type="catalytic activity">
    <reaction evidence="10">
        <text>2 a Fe(II)-siderophore + NADP(+) + H(+) = 2 a Fe(III)-siderophore + NADPH</text>
        <dbReference type="Rhea" id="RHEA:28795"/>
        <dbReference type="Rhea" id="RHEA-COMP:11342"/>
        <dbReference type="Rhea" id="RHEA-COMP:11344"/>
        <dbReference type="ChEBI" id="CHEBI:15378"/>
        <dbReference type="ChEBI" id="CHEBI:29033"/>
        <dbReference type="ChEBI" id="CHEBI:29034"/>
        <dbReference type="ChEBI" id="CHEBI:57783"/>
        <dbReference type="ChEBI" id="CHEBI:58349"/>
        <dbReference type="EC" id="1.16.1.9"/>
    </reaction>
</comment>
<keyword evidence="15" id="KW-1185">Reference proteome</keyword>
<evidence type="ECO:0000313" key="15">
    <source>
        <dbReference type="Proteomes" id="UP000076722"/>
    </source>
</evidence>
<evidence type="ECO:0000256" key="5">
    <source>
        <dbReference type="ARBA" id="ARBA00022692"/>
    </source>
</evidence>
<dbReference type="GO" id="GO:0006879">
    <property type="term" value="P:intracellular iron ion homeostasis"/>
    <property type="evidence" value="ECO:0007669"/>
    <property type="project" value="TreeGrafter"/>
</dbReference>
<dbReference type="SFLD" id="SFLDS00052">
    <property type="entry name" value="Ferric_Reductase_Domain"/>
    <property type="match status" value="1"/>
</dbReference>
<dbReference type="InterPro" id="IPR013112">
    <property type="entry name" value="FAD-bd_8"/>
</dbReference>
<dbReference type="Pfam" id="PF08022">
    <property type="entry name" value="FAD_binding_8"/>
    <property type="match status" value="1"/>
</dbReference>
<evidence type="ECO:0000256" key="11">
    <source>
        <dbReference type="SAM" id="MobiDB-lite"/>
    </source>
</evidence>
<feature type="compositionally biased region" description="Basic and acidic residues" evidence="11">
    <location>
        <begin position="704"/>
        <end position="725"/>
    </location>
</feature>
<dbReference type="GO" id="GO:0006826">
    <property type="term" value="P:iron ion transport"/>
    <property type="evidence" value="ECO:0007669"/>
    <property type="project" value="TreeGrafter"/>
</dbReference>